<name>A0AA40CFC9_9PEZI</name>
<dbReference type="InterPro" id="IPR011333">
    <property type="entry name" value="SKP1/BTB/POZ_sf"/>
</dbReference>
<proteinExistence type="predicted"/>
<evidence type="ECO:0000313" key="1">
    <source>
        <dbReference type="EMBL" id="KAK0636741.1"/>
    </source>
</evidence>
<comment type="caution">
    <text evidence="1">The sequence shown here is derived from an EMBL/GenBank/DDBJ whole genome shotgun (WGS) entry which is preliminary data.</text>
</comment>
<evidence type="ECO:0000313" key="2">
    <source>
        <dbReference type="Proteomes" id="UP001174934"/>
    </source>
</evidence>
<evidence type="ECO:0008006" key="3">
    <source>
        <dbReference type="Google" id="ProtNLM"/>
    </source>
</evidence>
<accession>A0AA40CFC9</accession>
<dbReference type="Proteomes" id="UP001174934">
    <property type="component" value="Unassembled WGS sequence"/>
</dbReference>
<protein>
    <recommendedName>
        <fullName evidence="3">BTB domain-containing protein</fullName>
    </recommendedName>
</protein>
<reference evidence="1" key="1">
    <citation type="submission" date="2023-06" db="EMBL/GenBank/DDBJ databases">
        <title>Genome-scale phylogeny and comparative genomics of the fungal order Sordariales.</title>
        <authorList>
            <consortium name="Lawrence Berkeley National Laboratory"/>
            <person name="Hensen N."/>
            <person name="Bonometti L."/>
            <person name="Westerberg I."/>
            <person name="Brannstrom I.O."/>
            <person name="Guillou S."/>
            <person name="Cros-Aarteil S."/>
            <person name="Calhoun S."/>
            <person name="Haridas S."/>
            <person name="Kuo A."/>
            <person name="Mondo S."/>
            <person name="Pangilinan J."/>
            <person name="Riley R."/>
            <person name="LaButti K."/>
            <person name="Andreopoulos B."/>
            <person name="Lipzen A."/>
            <person name="Chen C."/>
            <person name="Yanf M."/>
            <person name="Daum C."/>
            <person name="Ng V."/>
            <person name="Clum A."/>
            <person name="Steindorff A."/>
            <person name="Ohm R."/>
            <person name="Martin F."/>
            <person name="Silar P."/>
            <person name="Natvig D."/>
            <person name="Lalanne C."/>
            <person name="Gautier V."/>
            <person name="Ament-velasquez S.L."/>
            <person name="Kruys A."/>
            <person name="Hutchinson M.I."/>
            <person name="Powell A.J."/>
            <person name="Barry K."/>
            <person name="Miller A.N."/>
            <person name="Grigoriev I.V."/>
            <person name="Debuchy R."/>
            <person name="Gladieux P."/>
            <person name="Thoren M.H."/>
            <person name="Johannesson H."/>
        </authorList>
    </citation>
    <scope>NUCLEOTIDE SEQUENCE</scope>
    <source>
        <strain evidence="1">SMH3391-2</strain>
    </source>
</reference>
<keyword evidence="2" id="KW-1185">Reference proteome</keyword>
<dbReference type="EMBL" id="JAULSR010000001">
    <property type="protein sequence ID" value="KAK0636741.1"/>
    <property type="molecule type" value="Genomic_DNA"/>
</dbReference>
<dbReference type="AlphaFoldDB" id="A0AA40CFC9"/>
<gene>
    <name evidence="1" type="ORF">B0T17DRAFT_88988</name>
</gene>
<dbReference type="Gene3D" id="3.30.710.10">
    <property type="entry name" value="Potassium Channel Kv1.1, Chain A"/>
    <property type="match status" value="1"/>
</dbReference>
<sequence>MTTTRCLTGSEPPVTAIDPEGDLLLYVGKGAHQKIFKVDTCALRRVSPIWNDMLFGGDRKESMSANGERVLRLPSDQPEPMKMVMDIIHTNFTAIPKRLDLEPLYDLLTTTRKYEMIQILRPFAPTWMDAVPQSTWSGDWESAQQLIFTTCIAYELGDEDRVQAQFEILCMKTGIDEDNNSLMLGDICIGDDESLSPQDFFGKRPCPLGFLLWSLFADWKSRVDCRGTSRDY</sequence>
<organism evidence="1 2">
    <name type="scientific">Bombardia bombarda</name>
    <dbReference type="NCBI Taxonomy" id="252184"/>
    <lineage>
        <taxon>Eukaryota</taxon>
        <taxon>Fungi</taxon>
        <taxon>Dikarya</taxon>
        <taxon>Ascomycota</taxon>
        <taxon>Pezizomycotina</taxon>
        <taxon>Sordariomycetes</taxon>
        <taxon>Sordariomycetidae</taxon>
        <taxon>Sordariales</taxon>
        <taxon>Lasiosphaeriaceae</taxon>
        <taxon>Bombardia</taxon>
    </lineage>
</organism>